<dbReference type="InterPro" id="IPR010872">
    <property type="entry name" value="MDMPI_C-term_domain"/>
</dbReference>
<dbReference type="Gene3D" id="1.20.120.450">
    <property type="entry name" value="dinb family like domain"/>
    <property type="match status" value="1"/>
</dbReference>
<dbReference type="InterPro" id="IPR017517">
    <property type="entry name" value="Maleyloyr_isom"/>
</dbReference>
<dbReference type="InterPro" id="IPR024344">
    <property type="entry name" value="MDMPI_metal-binding"/>
</dbReference>
<protein>
    <submittedName>
        <fullName evidence="3">Maleylpyruvate isomerase family mycothiol-dependent enzyme</fullName>
    </submittedName>
</protein>
<accession>A0ABV5KG48</accession>
<dbReference type="RefSeq" id="WP_140007191.1">
    <property type="nucleotide sequence ID" value="NZ_JBHMDG010000039.1"/>
</dbReference>
<dbReference type="NCBIfam" id="TIGR03083">
    <property type="entry name" value="maleylpyruvate isomerase family mycothiol-dependent enzyme"/>
    <property type="match status" value="1"/>
</dbReference>
<dbReference type="Pfam" id="PF11716">
    <property type="entry name" value="MDMPI_N"/>
    <property type="match status" value="1"/>
</dbReference>
<dbReference type="EMBL" id="JBHMDG010000039">
    <property type="protein sequence ID" value="MFB9315713.1"/>
    <property type="molecule type" value="Genomic_DNA"/>
</dbReference>
<name>A0ABV5KG48_9ACTN</name>
<dbReference type="GO" id="GO:0016853">
    <property type="term" value="F:isomerase activity"/>
    <property type="evidence" value="ECO:0007669"/>
    <property type="project" value="UniProtKB-KW"/>
</dbReference>
<reference evidence="3 4" key="1">
    <citation type="submission" date="2024-09" db="EMBL/GenBank/DDBJ databases">
        <authorList>
            <person name="Sun Q."/>
            <person name="Mori K."/>
        </authorList>
    </citation>
    <scope>NUCLEOTIDE SEQUENCE [LARGE SCALE GENOMIC DNA]</scope>
    <source>
        <strain evidence="3 4">JCM 9626</strain>
    </source>
</reference>
<evidence type="ECO:0000259" key="1">
    <source>
        <dbReference type="Pfam" id="PF07398"/>
    </source>
</evidence>
<dbReference type="Pfam" id="PF07398">
    <property type="entry name" value="MDMPI_C"/>
    <property type="match status" value="1"/>
</dbReference>
<organism evidence="3 4">
    <name type="scientific">Nocardioides plantarum</name>
    <dbReference type="NCBI Taxonomy" id="29299"/>
    <lineage>
        <taxon>Bacteria</taxon>
        <taxon>Bacillati</taxon>
        <taxon>Actinomycetota</taxon>
        <taxon>Actinomycetes</taxon>
        <taxon>Propionibacteriales</taxon>
        <taxon>Nocardioidaceae</taxon>
        <taxon>Nocardioides</taxon>
    </lineage>
</organism>
<dbReference type="Proteomes" id="UP001589750">
    <property type="component" value="Unassembled WGS sequence"/>
</dbReference>
<sequence>MTGTRLSPASYLDHIQAESARFAAVLSDCDPTARVPACPDWDAAELVWHLAGVQWFWSEAMTHRPDGPPDEERRPARADSYPGLMEQYADLSAGLVDALTGLDPDEPAWSWADHVPDGRTVAFTLRRQAHEALIHRLDAEQTAGAVTPLDPALAADGVAELLEVMYGGAAPAWGRIEPGAYLVRVDLTDVATSLWVRPCTFLGTHPESGKRYDGPHLLVVDDPGTAPSAVVSGSGADLDAAWWKRRGPEGIQVGGDRAAYDELAAALSPPLD</sequence>
<dbReference type="InterPro" id="IPR034660">
    <property type="entry name" value="DinB/YfiT-like"/>
</dbReference>
<evidence type="ECO:0000259" key="2">
    <source>
        <dbReference type="Pfam" id="PF11716"/>
    </source>
</evidence>
<keyword evidence="3" id="KW-0413">Isomerase</keyword>
<feature type="domain" description="MDMPI C-terminal" evidence="1">
    <location>
        <begin position="153"/>
        <end position="261"/>
    </location>
</feature>
<gene>
    <name evidence="3" type="ORF">ACFFRI_21900</name>
</gene>
<proteinExistence type="predicted"/>
<dbReference type="PANTHER" id="PTHR40758:SF1">
    <property type="entry name" value="CONSERVED PROTEIN"/>
    <property type="match status" value="1"/>
</dbReference>
<dbReference type="PANTHER" id="PTHR40758">
    <property type="entry name" value="CONSERVED PROTEIN"/>
    <property type="match status" value="1"/>
</dbReference>
<evidence type="ECO:0000313" key="3">
    <source>
        <dbReference type="EMBL" id="MFB9315713.1"/>
    </source>
</evidence>
<dbReference type="SUPFAM" id="SSF109854">
    <property type="entry name" value="DinB/YfiT-like putative metalloenzymes"/>
    <property type="match status" value="1"/>
</dbReference>
<keyword evidence="4" id="KW-1185">Reference proteome</keyword>
<comment type="caution">
    <text evidence="3">The sequence shown here is derived from an EMBL/GenBank/DDBJ whole genome shotgun (WGS) entry which is preliminary data.</text>
</comment>
<evidence type="ECO:0000313" key="4">
    <source>
        <dbReference type="Proteomes" id="UP001589750"/>
    </source>
</evidence>
<feature type="domain" description="Mycothiol-dependent maleylpyruvate isomerase metal-binding" evidence="2">
    <location>
        <begin position="13"/>
        <end position="139"/>
    </location>
</feature>